<dbReference type="GO" id="GO:0030687">
    <property type="term" value="C:preribosome, large subunit precursor"/>
    <property type="evidence" value="ECO:0007669"/>
    <property type="project" value="UniProtKB-UniRule"/>
</dbReference>
<evidence type="ECO:0000259" key="6">
    <source>
        <dbReference type="PROSITE" id="PS50172"/>
    </source>
</evidence>
<dbReference type="CDD" id="cd17709">
    <property type="entry name" value="BRCT_pescadillo_like"/>
    <property type="match status" value="1"/>
</dbReference>
<dbReference type="GO" id="GO:0070545">
    <property type="term" value="C:PeBoW complex"/>
    <property type="evidence" value="ECO:0007669"/>
    <property type="project" value="TreeGrafter"/>
</dbReference>
<name>A0AAW1DUA1_9HEMI</name>
<dbReference type="Proteomes" id="UP001461498">
    <property type="component" value="Unassembled WGS sequence"/>
</dbReference>
<dbReference type="PROSITE" id="PS50172">
    <property type="entry name" value="BRCT"/>
    <property type="match status" value="1"/>
</dbReference>
<keyword evidence="8" id="KW-1185">Reference proteome</keyword>
<gene>
    <name evidence="7" type="ORF">O3M35_001308</name>
</gene>
<evidence type="ECO:0000256" key="5">
    <source>
        <dbReference type="SAM" id="MobiDB-lite"/>
    </source>
</evidence>
<comment type="subcellular location">
    <subcellularLocation>
        <location evidence="4">Nucleus</location>
        <location evidence="4">Nucleolus</location>
    </subcellularLocation>
    <subcellularLocation>
        <location evidence="4">Nucleus</location>
        <location evidence="4">Nucleoplasm</location>
    </subcellularLocation>
</comment>
<organism evidence="7 8">
    <name type="scientific">Rhynocoris fuscipes</name>
    <dbReference type="NCBI Taxonomy" id="488301"/>
    <lineage>
        <taxon>Eukaryota</taxon>
        <taxon>Metazoa</taxon>
        <taxon>Ecdysozoa</taxon>
        <taxon>Arthropoda</taxon>
        <taxon>Hexapoda</taxon>
        <taxon>Insecta</taxon>
        <taxon>Pterygota</taxon>
        <taxon>Neoptera</taxon>
        <taxon>Paraneoptera</taxon>
        <taxon>Hemiptera</taxon>
        <taxon>Heteroptera</taxon>
        <taxon>Panheteroptera</taxon>
        <taxon>Cimicomorpha</taxon>
        <taxon>Reduviidae</taxon>
        <taxon>Harpactorinae</taxon>
        <taxon>Harpactorini</taxon>
        <taxon>Rhynocoris</taxon>
    </lineage>
</organism>
<dbReference type="GO" id="GO:0043021">
    <property type="term" value="F:ribonucleoprotein complex binding"/>
    <property type="evidence" value="ECO:0007669"/>
    <property type="project" value="UniProtKB-UniRule"/>
</dbReference>
<dbReference type="GO" id="GO:0003723">
    <property type="term" value="F:RNA binding"/>
    <property type="evidence" value="ECO:0007669"/>
    <property type="project" value="TreeGrafter"/>
</dbReference>
<dbReference type="GO" id="GO:0000463">
    <property type="term" value="P:maturation of LSU-rRNA from tricistronic rRNA transcript (SSU-rRNA, 5.8S rRNA, LSU-rRNA)"/>
    <property type="evidence" value="ECO:0007669"/>
    <property type="project" value="UniProtKB-UniRule"/>
</dbReference>
<comment type="caution">
    <text evidence="7">The sequence shown here is derived from an EMBL/GenBank/DDBJ whole genome shotgun (WGS) entry which is preliminary data.</text>
</comment>
<comment type="function">
    <text evidence="4">Required for maturation of ribosomal RNAs and formation of the large ribosomal subunit.</text>
</comment>
<accession>A0AAW1DUA1</accession>
<dbReference type="GO" id="GO:0000466">
    <property type="term" value="P:maturation of 5.8S rRNA from tricistronic rRNA transcript (SSU-rRNA, 5.8S rRNA, LSU-rRNA)"/>
    <property type="evidence" value="ECO:0007669"/>
    <property type="project" value="UniProtKB-UniRule"/>
</dbReference>
<dbReference type="GO" id="GO:0005654">
    <property type="term" value="C:nucleoplasm"/>
    <property type="evidence" value="ECO:0007669"/>
    <property type="project" value="UniProtKB-SubCell"/>
</dbReference>
<evidence type="ECO:0000256" key="3">
    <source>
        <dbReference type="ARBA" id="ARBA00023242"/>
    </source>
</evidence>
<reference evidence="7 8" key="1">
    <citation type="submission" date="2022-12" db="EMBL/GenBank/DDBJ databases">
        <title>Chromosome-level genome assembly of true bugs.</title>
        <authorList>
            <person name="Ma L."/>
            <person name="Li H."/>
        </authorList>
    </citation>
    <scope>NUCLEOTIDE SEQUENCE [LARGE SCALE GENOMIC DNA]</scope>
    <source>
        <strain evidence="7">Lab_2022b</strain>
    </source>
</reference>
<dbReference type="InterPro" id="IPR001357">
    <property type="entry name" value="BRCT_dom"/>
</dbReference>
<proteinExistence type="inferred from homology"/>
<keyword evidence="3 4" id="KW-0539">Nucleus</keyword>
<dbReference type="FunFam" id="3.40.50.10190:FF:000002">
    <property type="entry name" value="Pescadillo homolog"/>
    <property type="match status" value="1"/>
</dbReference>
<feature type="domain" description="BRCT" evidence="6">
    <location>
        <begin position="317"/>
        <end position="410"/>
    </location>
</feature>
<evidence type="ECO:0000313" key="8">
    <source>
        <dbReference type="Proteomes" id="UP001461498"/>
    </source>
</evidence>
<keyword evidence="2 4" id="KW-0698">rRNA processing</keyword>
<evidence type="ECO:0000256" key="2">
    <source>
        <dbReference type="ARBA" id="ARBA00022552"/>
    </source>
</evidence>
<dbReference type="Gene3D" id="3.40.50.10190">
    <property type="entry name" value="BRCT domain"/>
    <property type="match status" value="1"/>
</dbReference>
<feature type="region of interest" description="Disordered" evidence="5">
    <location>
        <begin position="434"/>
        <end position="497"/>
    </location>
</feature>
<dbReference type="SMART" id="SM00292">
    <property type="entry name" value="BRCT"/>
    <property type="match status" value="1"/>
</dbReference>
<comment type="similarity">
    <text evidence="4">Belongs to the pescadillo family.</text>
</comment>
<dbReference type="InterPro" id="IPR036420">
    <property type="entry name" value="BRCT_dom_sf"/>
</dbReference>
<evidence type="ECO:0000256" key="4">
    <source>
        <dbReference type="HAMAP-Rule" id="MF_03028"/>
    </source>
</evidence>
<dbReference type="AlphaFoldDB" id="A0AAW1DUA1"/>
<sequence length="587" mass="68873">MGGIRKKKFSSGEGSQYWTRATALKKLQLSLKDFRRLCILKGIYPREPRNRKKAQKGSTGIKILYNKKDIQFLMHEPIIWKFRESKVLGRKIGRAKAMHEYGLAKKLMNTPLHLKLDHIIKERYPTFIDALRDLDDCLTLCTLFSTFPTLRHIPRDQMSLCRRLTLEFMHAVIEAKALRKVFISIKGYYFQAEFKGQLITWIMPHPFGFAPQSKEEVDFRIMSTFVQLYIVLLGFVNFRLYHLLNLNYPPKVCNLNADNSDKELVDKQVLESERIAALNLPLRYKSNVETAQTEDVQVDTFNMENEENYAELNKINRLKRLFEGTKVFLNREVPREPLVFILRCFGAKVSWDKTLFVGATFDESDESITHQIIDRPSLDKQYISRYYVQPQWVFDSVNARELLPVEKYFIGCVLPPHLSPFVEDEASQLYNPKTFQAPTNEETNKEVSQNEDDKKNEDSSDSSEEEDNDEKDSSEEDENGDDEDKMEAINDEDVAERRRKELKKKMVVSTGKIIAEDPEEMKKQKLQEFKLRERMVEKKYRALYRSMRKGQALRRRDATVLKKKRELLADKKLKMVPNQNWEESSII</sequence>
<protein>
    <recommendedName>
        <fullName evidence="4">Pescadillo homolog</fullName>
    </recommendedName>
</protein>
<evidence type="ECO:0000313" key="7">
    <source>
        <dbReference type="EMBL" id="KAK9513024.1"/>
    </source>
</evidence>
<dbReference type="InterPro" id="IPR010613">
    <property type="entry name" value="PES"/>
</dbReference>
<dbReference type="SUPFAM" id="SSF52113">
    <property type="entry name" value="BRCT domain"/>
    <property type="match status" value="1"/>
</dbReference>
<dbReference type="HAMAP" id="MF_03028">
    <property type="entry name" value="Pescadillo"/>
    <property type="match status" value="1"/>
</dbReference>
<dbReference type="PANTHER" id="PTHR12221">
    <property type="entry name" value="PESCADILLO - RELATED"/>
    <property type="match status" value="1"/>
</dbReference>
<feature type="compositionally biased region" description="Acidic residues" evidence="5">
    <location>
        <begin position="459"/>
        <end position="494"/>
    </location>
</feature>
<keyword evidence="1 4" id="KW-0690">Ribosome biogenesis</keyword>
<evidence type="ECO:0000256" key="1">
    <source>
        <dbReference type="ARBA" id="ARBA00022517"/>
    </source>
</evidence>
<dbReference type="PANTHER" id="PTHR12221:SF6">
    <property type="entry name" value="PESCADILLO HOMOLOG"/>
    <property type="match status" value="1"/>
</dbReference>
<dbReference type="EMBL" id="JAPXFL010000001">
    <property type="protein sequence ID" value="KAK9513024.1"/>
    <property type="molecule type" value="Genomic_DNA"/>
</dbReference>
<dbReference type="Pfam" id="PF06732">
    <property type="entry name" value="Pescadillo_N"/>
    <property type="match status" value="1"/>
</dbReference>